<comment type="caution">
    <text evidence="2">The sequence shown here is derived from an EMBL/GenBank/DDBJ whole genome shotgun (WGS) entry which is preliminary data.</text>
</comment>
<keyword evidence="1" id="KW-0812">Transmembrane</keyword>
<dbReference type="EMBL" id="JARPUR010000004">
    <property type="protein sequence ID" value="KAK4877986.1"/>
    <property type="molecule type" value="Genomic_DNA"/>
</dbReference>
<reference evidence="3" key="1">
    <citation type="submission" date="2023-01" db="EMBL/GenBank/DDBJ databases">
        <title>Key to firefly adult light organ development and bioluminescence: homeobox transcription factors regulate luciferase expression and transportation to peroxisome.</title>
        <authorList>
            <person name="Fu X."/>
        </authorList>
    </citation>
    <scope>NUCLEOTIDE SEQUENCE [LARGE SCALE GENOMIC DNA]</scope>
</reference>
<keyword evidence="3" id="KW-1185">Reference proteome</keyword>
<name>A0AAN7PA09_9COLE</name>
<evidence type="ECO:0000313" key="3">
    <source>
        <dbReference type="Proteomes" id="UP001353858"/>
    </source>
</evidence>
<keyword evidence="1" id="KW-0472">Membrane</keyword>
<keyword evidence="1" id="KW-1133">Transmembrane helix</keyword>
<gene>
    <name evidence="2" type="ORF">RN001_010492</name>
</gene>
<evidence type="ECO:0000256" key="1">
    <source>
        <dbReference type="SAM" id="Phobius"/>
    </source>
</evidence>
<dbReference type="AlphaFoldDB" id="A0AAN7PA09"/>
<accession>A0AAN7PA09</accession>
<organism evidence="2 3">
    <name type="scientific">Aquatica leii</name>
    <dbReference type="NCBI Taxonomy" id="1421715"/>
    <lineage>
        <taxon>Eukaryota</taxon>
        <taxon>Metazoa</taxon>
        <taxon>Ecdysozoa</taxon>
        <taxon>Arthropoda</taxon>
        <taxon>Hexapoda</taxon>
        <taxon>Insecta</taxon>
        <taxon>Pterygota</taxon>
        <taxon>Neoptera</taxon>
        <taxon>Endopterygota</taxon>
        <taxon>Coleoptera</taxon>
        <taxon>Polyphaga</taxon>
        <taxon>Elateriformia</taxon>
        <taxon>Elateroidea</taxon>
        <taxon>Lampyridae</taxon>
        <taxon>Luciolinae</taxon>
        <taxon>Aquatica</taxon>
    </lineage>
</organism>
<feature type="transmembrane region" description="Helical" evidence="1">
    <location>
        <begin position="119"/>
        <end position="138"/>
    </location>
</feature>
<proteinExistence type="predicted"/>
<sequence>MDPEEREIEKLMHNYRIVMSLVPNNSSTITVDDRRQIRAAMHEIKLKTMIMIGVAKDLKPKANTTERKMTTTAINNKQRTQRSYSTAVKTGQTKVIAQTEATQQTQKQQHKFKKITRKWFGSLQCNSYFFVFLTLLYIEAYSVSESLPNISSCLLLRTTSNVIT</sequence>
<protein>
    <submittedName>
        <fullName evidence="2">Uncharacterized protein</fullName>
    </submittedName>
</protein>
<evidence type="ECO:0000313" key="2">
    <source>
        <dbReference type="EMBL" id="KAK4877986.1"/>
    </source>
</evidence>
<dbReference type="Proteomes" id="UP001353858">
    <property type="component" value="Unassembled WGS sequence"/>
</dbReference>